<dbReference type="AlphaFoldDB" id="A0A263C040"/>
<dbReference type="Gene3D" id="3.40.33.10">
    <property type="entry name" value="CAP"/>
    <property type="match status" value="1"/>
</dbReference>
<evidence type="ECO:0000313" key="3">
    <source>
        <dbReference type="EMBL" id="OZM58756.1"/>
    </source>
</evidence>
<evidence type="ECO:0000259" key="2">
    <source>
        <dbReference type="Pfam" id="PF14504"/>
    </source>
</evidence>
<dbReference type="Pfam" id="PF00188">
    <property type="entry name" value="CAP"/>
    <property type="match status" value="1"/>
</dbReference>
<comment type="caution">
    <text evidence="3">The sequence shown here is derived from an EMBL/GenBank/DDBJ whole genome shotgun (WGS) entry which is preliminary data.</text>
</comment>
<evidence type="ECO:0000259" key="1">
    <source>
        <dbReference type="Pfam" id="PF00188"/>
    </source>
</evidence>
<dbReference type="InterPro" id="IPR035940">
    <property type="entry name" value="CAP_sf"/>
</dbReference>
<dbReference type="EMBL" id="NPIA01000001">
    <property type="protein sequence ID" value="OZM58756.1"/>
    <property type="molecule type" value="Genomic_DNA"/>
</dbReference>
<dbReference type="InterPro" id="IPR014044">
    <property type="entry name" value="CAP_dom"/>
</dbReference>
<keyword evidence="4" id="KW-1185">Reference proteome</keyword>
<name>A0A263C040_9BACI</name>
<dbReference type="Pfam" id="PF14504">
    <property type="entry name" value="CAP_assoc_N"/>
    <property type="match status" value="1"/>
</dbReference>
<dbReference type="SUPFAM" id="SSF55797">
    <property type="entry name" value="PR-1-like"/>
    <property type="match status" value="1"/>
</dbReference>
<proteinExistence type="predicted"/>
<organism evidence="3 4">
    <name type="scientific">Lottiidibacillus patelloidae</name>
    <dbReference type="NCBI Taxonomy" id="2670334"/>
    <lineage>
        <taxon>Bacteria</taxon>
        <taxon>Bacillati</taxon>
        <taxon>Bacillota</taxon>
        <taxon>Bacilli</taxon>
        <taxon>Bacillales</taxon>
        <taxon>Bacillaceae</taxon>
        <taxon>Lottiidibacillus</taxon>
    </lineage>
</organism>
<feature type="domain" description="SCP" evidence="1">
    <location>
        <begin position="169"/>
        <end position="276"/>
    </location>
</feature>
<dbReference type="InterPro" id="IPR029410">
    <property type="entry name" value="CAP_assoc"/>
</dbReference>
<dbReference type="PANTHER" id="PTHR31157:SF26">
    <property type="entry name" value="SCP-LIKE EXTRACELLULAR PROTEIN"/>
    <property type="match status" value="1"/>
</dbReference>
<evidence type="ECO:0000313" key="4">
    <source>
        <dbReference type="Proteomes" id="UP000217083"/>
    </source>
</evidence>
<dbReference type="PANTHER" id="PTHR31157">
    <property type="entry name" value="SCP DOMAIN-CONTAINING PROTEIN"/>
    <property type="match status" value="1"/>
</dbReference>
<evidence type="ECO:0008006" key="5">
    <source>
        <dbReference type="Google" id="ProtNLM"/>
    </source>
</evidence>
<dbReference type="Proteomes" id="UP000217083">
    <property type="component" value="Unassembled WGS sequence"/>
</dbReference>
<accession>A0A263C040</accession>
<sequence length="282" mass="32332">MESIDALEELGEPDRIDPSAYGYEWWIYNGEQKYLQLAMKEGLVVSAFGFGDKVNAEPFIIGDTRENLETKMTFTNEVSFTYEGNSYLFSLTSEDLQMRPIVAIENGWAQLYFDTFTNKLSSVRYLNSEALLLHRPYTIKYRGTLIENNAVSREQWREIERANEQQVLSITNIIRSTFNVNSLAWHEEVANVAFKHSKDMSENNYFAHESPTRGNLGDRLKEGDVSFSFAGENIASNYVDALAAVEGWLNSEGHRKALLSDKYTHLGVGVFEKYYTQNFIKE</sequence>
<gene>
    <name evidence="3" type="ORF">CIB95_02585</name>
</gene>
<dbReference type="CDD" id="cd05379">
    <property type="entry name" value="CAP_bacterial"/>
    <property type="match status" value="1"/>
</dbReference>
<reference evidence="3 4" key="2">
    <citation type="submission" date="2017-09" db="EMBL/GenBank/DDBJ databases">
        <title>Bacillus patelloidae sp. nov., isolated from the intestinal tract of a marine limpet.</title>
        <authorList>
            <person name="Liu R."/>
            <person name="Dong C."/>
            <person name="Shao Z."/>
        </authorList>
    </citation>
    <scope>NUCLEOTIDE SEQUENCE [LARGE SCALE GENOMIC DNA]</scope>
    <source>
        <strain evidence="3 4">SA5d-4</strain>
    </source>
</reference>
<feature type="domain" description="CAP-associated" evidence="2">
    <location>
        <begin position="7"/>
        <end position="137"/>
    </location>
</feature>
<reference evidence="4" key="1">
    <citation type="submission" date="2017-08" db="EMBL/GenBank/DDBJ databases">
        <authorList>
            <person name="Huang Z."/>
        </authorList>
    </citation>
    <scope>NUCLEOTIDE SEQUENCE [LARGE SCALE GENOMIC DNA]</scope>
    <source>
        <strain evidence="4">SA5d-4</strain>
    </source>
</reference>
<protein>
    <recommendedName>
        <fullName evidence="5">SCP domain-containing protein</fullName>
    </recommendedName>
</protein>